<proteinExistence type="predicted"/>
<dbReference type="Pfam" id="PF00024">
    <property type="entry name" value="PAN_1"/>
    <property type="match status" value="1"/>
</dbReference>
<evidence type="ECO:0000313" key="2">
    <source>
        <dbReference type="EMBL" id="CAH3131894.1"/>
    </source>
</evidence>
<keyword evidence="3" id="KW-1185">Reference proteome</keyword>
<reference evidence="2 3" key="1">
    <citation type="submission" date="2022-05" db="EMBL/GenBank/DDBJ databases">
        <authorList>
            <consortium name="Genoscope - CEA"/>
            <person name="William W."/>
        </authorList>
    </citation>
    <scope>NUCLEOTIDE SEQUENCE [LARGE SCALE GENOMIC DNA]</scope>
</reference>
<evidence type="ECO:0000259" key="1">
    <source>
        <dbReference type="Pfam" id="PF00024"/>
    </source>
</evidence>
<gene>
    <name evidence="2" type="ORF">PLOB_00036326</name>
</gene>
<dbReference type="Proteomes" id="UP001159405">
    <property type="component" value="Unassembled WGS sequence"/>
</dbReference>
<feature type="non-terminal residue" evidence="2">
    <location>
        <position position="193"/>
    </location>
</feature>
<sequence>MLKGHIYETRLVRSGYAECLFICREEKVCQSFNFVVNESRCEFNNRTKEACSPEDFVSDPVRLYVKLDVSRVPLGSISELPATSCHEINENEGKKMDSRKYWMSLSGTIVQVYCNMSTVPEDIEVPFRPIEKAKDVSLALRQQDLIEYYIDVIHKCDWFLAKLRYTSKSGPTVEHHPYLVWLLGMVNAMMGYN</sequence>
<evidence type="ECO:0000313" key="3">
    <source>
        <dbReference type="Proteomes" id="UP001159405"/>
    </source>
</evidence>
<organism evidence="2 3">
    <name type="scientific">Porites lobata</name>
    <dbReference type="NCBI Taxonomy" id="104759"/>
    <lineage>
        <taxon>Eukaryota</taxon>
        <taxon>Metazoa</taxon>
        <taxon>Cnidaria</taxon>
        <taxon>Anthozoa</taxon>
        <taxon>Hexacorallia</taxon>
        <taxon>Scleractinia</taxon>
        <taxon>Fungiina</taxon>
        <taxon>Poritidae</taxon>
        <taxon>Porites</taxon>
    </lineage>
</organism>
<comment type="caution">
    <text evidence="2">The sequence shown here is derived from an EMBL/GenBank/DDBJ whole genome shotgun (WGS) entry which is preliminary data.</text>
</comment>
<dbReference type="EMBL" id="CALNXK010000050">
    <property type="protein sequence ID" value="CAH3131894.1"/>
    <property type="molecule type" value="Genomic_DNA"/>
</dbReference>
<feature type="domain" description="Apple" evidence="1">
    <location>
        <begin position="17"/>
        <end position="53"/>
    </location>
</feature>
<protein>
    <recommendedName>
        <fullName evidence="1">Apple domain-containing protein</fullName>
    </recommendedName>
</protein>
<name>A0ABN8P314_9CNID</name>
<dbReference type="InterPro" id="IPR003609">
    <property type="entry name" value="Pan_app"/>
</dbReference>
<accession>A0ABN8P314</accession>